<proteinExistence type="predicted"/>
<dbReference type="Proteomes" id="UP000183940">
    <property type="component" value="Unassembled WGS sequence"/>
</dbReference>
<gene>
    <name evidence="3" type="ORF">BI308_00880</name>
</gene>
<dbReference type="Gene3D" id="2.40.320.10">
    <property type="entry name" value="Hypothetical Protein Pfu-838710-001"/>
    <property type="match status" value="1"/>
</dbReference>
<feature type="domain" description="CYTH" evidence="2">
    <location>
        <begin position="2"/>
        <end position="151"/>
    </location>
</feature>
<dbReference type="PANTHER" id="PTHR40114:SF1">
    <property type="entry name" value="SLR0698 PROTEIN"/>
    <property type="match status" value="1"/>
</dbReference>
<comment type="caution">
    <text evidence="3">The sequence shown here is derived from an EMBL/GenBank/DDBJ whole genome shotgun (WGS) entry which is preliminary data.</text>
</comment>
<dbReference type="AlphaFoldDB" id="A0A1L9QY12"/>
<sequence length="159" mass="18459">MAIEIERKFLVNGESWRGLGTATHYHQGYIRTQNHQTVRVRIAGDRGYLTLKSLASGSSGIHRLEYEYPIPLEDAQEMLEYLCDRPQIDKIRYTLNWGGMVWEIDEFAGENQGLILAEVELADANQDIELPEWVGQEVSEDHRYFNSYLANHPYSQWKP</sequence>
<protein>
    <submittedName>
        <fullName evidence="3">Adenylate cyclase</fullName>
    </submittedName>
</protein>
<dbReference type="SMART" id="SM01118">
    <property type="entry name" value="CYTH"/>
    <property type="match status" value="1"/>
</dbReference>
<evidence type="ECO:0000256" key="1">
    <source>
        <dbReference type="PIRSR" id="PIRSR016487-1"/>
    </source>
</evidence>
<dbReference type="EMBL" id="MLAW01000001">
    <property type="protein sequence ID" value="OJJ27553.1"/>
    <property type="molecule type" value="Genomic_DNA"/>
</dbReference>
<accession>A0A1L9QY12</accession>
<dbReference type="STRING" id="1925591.BI308_00880"/>
<dbReference type="CDD" id="cd07891">
    <property type="entry name" value="CYTH-like_CthTTM-like_1"/>
    <property type="match status" value="1"/>
</dbReference>
<dbReference type="PIRSF" id="PIRSF016487">
    <property type="entry name" value="CYTH_UCP016487"/>
    <property type="match status" value="1"/>
</dbReference>
<evidence type="ECO:0000313" key="3">
    <source>
        <dbReference type="EMBL" id="OJJ27553.1"/>
    </source>
</evidence>
<dbReference type="SUPFAM" id="SSF55154">
    <property type="entry name" value="CYTH-like phosphatases"/>
    <property type="match status" value="1"/>
</dbReference>
<reference evidence="3" key="1">
    <citation type="submission" date="2016-10" db="EMBL/GenBank/DDBJ databases">
        <title>CRISPR-Cas defence system in Roseofilum reptotaenium: evidence of a bacteriophage-cyanobacterium arms race in the coral black band disease.</title>
        <authorList>
            <person name="Buerger P."/>
            <person name="Wood-Charlson E.M."/>
            <person name="Weynberg K.D."/>
            <person name="Willis B."/>
            <person name="Van Oppen M.J."/>
        </authorList>
    </citation>
    <scope>NUCLEOTIDE SEQUENCE [LARGE SCALE GENOMIC DNA]</scope>
    <source>
        <strain evidence="3">AO1-A</strain>
    </source>
</reference>
<dbReference type="InterPro" id="IPR023577">
    <property type="entry name" value="CYTH_domain"/>
</dbReference>
<name>A0A1L9QY12_9CYAN</name>
<dbReference type="InterPro" id="IPR012042">
    <property type="entry name" value="NeuTTM/CthTTM-like"/>
</dbReference>
<dbReference type="PANTHER" id="PTHR40114">
    <property type="entry name" value="SLR0698 PROTEIN"/>
    <property type="match status" value="1"/>
</dbReference>
<keyword evidence="4" id="KW-1185">Reference proteome</keyword>
<dbReference type="InterPro" id="IPR033469">
    <property type="entry name" value="CYTH-like_dom_sf"/>
</dbReference>
<feature type="active site" description="Proton acceptor" evidence="1">
    <location>
        <position position="29"/>
    </location>
</feature>
<evidence type="ECO:0000259" key="2">
    <source>
        <dbReference type="PROSITE" id="PS51707"/>
    </source>
</evidence>
<organism evidence="3 4">
    <name type="scientific">Roseofilum reptotaenium AO1-A</name>
    <dbReference type="NCBI Taxonomy" id="1925591"/>
    <lineage>
        <taxon>Bacteria</taxon>
        <taxon>Bacillati</taxon>
        <taxon>Cyanobacteriota</taxon>
        <taxon>Cyanophyceae</taxon>
        <taxon>Desertifilales</taxon>
        <taxon>Desertifilaceae</taxon>
        <taxon>Roseofilum</taxon>
    </lineage>
</organism>
<dbReference type="Pfam" id="PF01928">
    <property type="entry name" value="CYTH"/>
    <property type="match status" value="1"/>
</dbReference>
<evidence type="ECO:0000313" key="4">
    <source>
        <dbReference type="Proteomes" id="UP000183940"/>
    </source>
</evidence>
<dbReference type="PROSITE" id="PS51707">
    <property type="entry name" value="CYTH"/>
    <property type="match status" value="1"/>
</dbReference>